<protein>
    <submittedName>
        <fullName evidence="6">GNAT family N-acetyltransferase</fullName>
    </submittedName>
</protein>
<evidence type="ECO:0000256" key="3">
    <source>
        <dbReference type="ARBA" id="ARBA00022840"/>
    </source>
</evidence>
<dbReference type="InterPro" id="IPR016181">
    <property type="entry name" value="Acyl_CoA_acyltransferase"/>
</dbReference>
<dbReference type="GO" id="GO:0016747">
    <property type="term" value="F:acyltransferase activity, transferring groups other than amino-acyl groups"/>
    <property type="evidence" value="ECO:0007669"/>
    <property type="project" value="InterPro"/>
</dbReference>
<dbReference type="Pfam" id="PF13302">
    <property type="entry name" value="Acetyltransf_3"/>
    <property type="match status" value="1"/>
</dbReference>
<dbReference type="InterPro" id="IPR051538">
    <property type="entry name" value="Acyl-CoA_Synth/Transferase"/>
</dbReference>
<dbReference type="GO" id="GO:0005524">
    <property type="term" value="F:ATP binding"/>
    <property type="evidence" value="ECO:0007669"/>
    <property type="project" value="UniProtKB-KW"/>
</dbReference>
<keyword evidence="7" id="KW-1185">Reference proteome</keyword>
<dbReference type="GO" id="GO:0043758">
    <property type="term" value="F:acetate-CoA ligase (ADP-forming) activity"/>
    <property type="evidence" value="ECO:0007669"/>
    <property type="project" value="InterPro"/>
</dbReference>
<dbReference type="KEGG" id="otk:C6570_06510"/>
<dbReference type="InterPro" id="IPR036291">
    <property type="entry name" value="NAD(P)-bd_dom_sf"/>
</dbReference>
<keyword evidence="2" id="KW-0547">Nucleotide-binding</keyword>
<evidence type="ECO:0000256" key="2">
    <source>
        <dbReference type="ARBA" id="ARBA00022741"/>
    </source>
</evidence>
<evidence type="ECO:0000256" key="1">
    <source>
        <dbReference type="ARBA" id="ARBA00022598"/>
    </source>
</evidence>
<evidence type="ECO:0000313" key="7">
    <source>
        <dbReference type="Proteomes" id="UP000239709"/>
    </source>
</evidence>
<dbReference type="PROSITE" id="PS51186">
    <property type="entry name" value="GNAT"/>
    <property type="match status" value="1"/>
</dbReference>
<proteinExistence type="inferred from homology"/>
<dbReference type="InterPro" id="IPR043938">
    <property type="entry name" value="Ligase_CoA_dom"/>
</dbReference>
<dbReference type="EMBL" id="CP027666">
    <property type="protein sequence ID" value="AVO33940.1"/>
    <property type="molecule type" value="Genomic_DNA"/>
</dbReference>
<accession>A0A2S0MDN2</accession>
<evidence type="ECO:0000259" key="5">
    <source>
        <dbReference type="PROSITE" id="PS51186"/>
    </source>
</evidence>
<feature type="domain" description="N-acetyltransferase" evidence="5">
    <location>
        <begin position="734"/>
        <end position="891"/>
    </location>
</feature>
<dbReference type="FunFam" id="3.30.1490.20:FF:000020">
    <property type="entry name" value="Protein lysine acetyltransferase"/>
    <property type="match status" value="1"/>
</dbReference>
<dbReference type="InterPro" id="IPR003781">
    <property type="entry name" value="CoA-bd"/>
</dbReference>
<dbReference type="InterPro" id="IPR000182">
    <property type="entry name" value="GNAT_dom"/>
</dbReference>
<dbReference type="PANTHER" id="PTHR43334">
    <property type="entry name" value="ACETATE--COA LIGASE [ADP-FORMING]"/>
    <property type="match status" value="1"/>
</dbReference>
<dbReference type="Gene3D" id="3.40.50.720">
    <property type="entry name" value="NAD(P)-binding Rossmann-like Domain"/>
    <property type="match status" value="1"/>
</dbReference>
<organism evidence="6 7">
    <name type="scientific">Ottowia oryzae</name>
    <dbReference type="NCBI Taxonomy" id="2109914"/>
    <lineage>
        <taxon>Bacteria</taxon>
        <taxon>Pseudomonadati</taxon>
        <taxon>Pseudomonadota</taxon>
        <taxon>Betaproteobacteria</taxon>
        <taxon>Burkholderiales</taxon>
        <taxon>Comamonadaceae</taxon>
        <taxon>Ottowia</taxon>
    </lineage>
</organism>
<dbReference type="SUPFAM" id="SSF56059">
    <property type="entry name" value="Glutathione synthetase ATP-binding domain-like"/>
    <property type="match status" value="1"/>
</dbReference>
<dbReference type="Proteomes" id="UP000239709">
    <property type="component" value="Chromosome"/>
</dbReference>
<dbReference type="Gene3D" id="3.40.630.30">
    <property type="match status" value="1"/>
</dbReference>
<dbReference type="InterPro" id="IPR032875">
    <property type="entry name" value="Succ_CoA_lig_flav_dom"/>
</dbReference>
<gene>
    <name evidence="6" type="ORF">C6570_06510</name>
</gene>
<dbReference type="InterPro" id="IPR016102">
    <property type="entry name" value="Succinyl-CoA_synth-like"/>
</dbReference>
<dbReference type="Pfam" id="PF13380">
    <property type="entry name" value="CoA_binding_2"/>
    <property type="match status" value="1"/>
</dbReference>
<evidence type="ECO:0000256" key="4">
    <source>
        <dbReference type="ARBA" id="ARBA00060888"/>
    </source>
</evidence>
<dbReference type="AlphaFoldDB" id="A0A2S0MDN2"/>
<dbReference type="Gene3D" id="3.30.1490.20">
    <property type="entry name" value="ATP-grasp fold, A domain"/>
    <property type="match status" value="1"/>
</dbReference>
<dbReference type="Pfam" id="PF19045">
    <property type="entry name" value="Ligase_CoA_2"/>
    <property type="match status" value="1"/>
</dbReference>
<dbReference type="InterPro" id="IPR013815">
    <property type="entry name" value="ATP_grasp_subdomain_1"/>
</dbReference>
<dbReference type="PANTHER" id="PTHR43334:SF1">
    <property type="entry name" value="3-HYDROXYPROPIONATE--COA LIGASE [ADP-FORMING]"/>
    <property type="match status" value="1"/>
</dbReference>
<dbReference type="Pfam" id="PF13549">
    <property type="entry name" value="ATP-grasp_5"/>
    <property type="match status" value="1"/>
</dbReference>
<sequence length="898" mass="95710">MSTRHLDSLFQPKSVAVIGASGRAYSVGGTLWRNVRSGGFGGAIYPVNPKYKELDGRRCYARVDQLPEAPELAVICTPPATVVELMRQLAQRGTQAVVVITAGLSAEQKQAMLDIARPRLMRILGPNCVGLLAPHAGLNASFAHIPARPGQLAFISQSGALVTAMLDWAEARDIGFSHFVSLGEHADVDFGDMLDYLANDPQTRAILLYIESIDDARKFMSAARSAARNKPVIAVKAGRSEQGSRAAASHTGALAGSDEVYDAAIARAGMLRVDSLEQLFLAAEILTRFRAPIGDRVTILTNGGGAGVMAADACAAQGVPLATLGELVVRELDTVLPANWSHDNPVDIIGDAPAQRYVDALQVLARHPQPTGTLLFIQAPTAIVPSADIARAMVPVVLPPGRPPLPLVASWIGGPAVAEARQIFVNAGIACYDMPEQAVAAIGMLQRYAQNQAQLTQAPPAGAGTEAAPDVARVRAIVEQVLASGRDMLTEPEAKAVCEAYRIPVVATRTVPADAEAAAHEAARIGFPVVLKILSEDISHKSDVGGVALNLQDAADVRHAATSMLDRVRKVHPKARLEGFTVQQMVKLAKAQELIIGASIDRVFGPIILFGQGGVAVEVTKDSATALPPLNTPLARALIGRTRVARLLKGYRDVPPADEDAVVRTLEAVSQLLADIPELAELDINPLLVNHEGAIALDARVRVSAACPAGARHFAIQPYPSGLSETLEWDGRRITIRPVRPEDEPAHRAFIDALAPDDMRMRFFHSRPRLERTELARLVQIDYTREMAFIATADDASGTPQTLGVARAIADPDNVQAEFGIILRADLKGRGLGRLLLQRLITYQRAAGTQRLVATILAENEGMRALGRRLGFTEQPTPGDACTVQLSLALQSGNAARA</sequence>
<dbReference type="SUPFAM" id="SSF51735">
    <property type="entry name" value="NAD(P)-binding Rossmann-fold domains"/>
    <property type="match status" value="1"/>
</dbReference>
<dbReference type="Pfam" id="PF13607">
    <property type="entry name" value="Succ_CoA_lig"/>
    <property type="match status" value="1"/>
</dbReference>
<dbReference type="Gene3D" id="3.40.50.261">
    <property type="entry name" value="Succinyl-CoA synthetase domains"/>
    <property type="match status" value="2"/>
</dbReference>
<name>A0A2S0MDN2_9BURK</name>
<dbReference type="SMART" id="SM00881">
    <property type="entry name" value="CoA_binding"/>
    <property type="match status" value="1"/>
</dbReference>
<comment type="similarity">
    <text evidence="4">In the N-terminal section; belongs to the acetate CoA ligase alpha subunit family.</text>
</comment>
<dbReference type="RefSeq" id="WP_106702496.1">
    <property type="nucleotide sequence ID" value="NZ_CP027666.1"/>
</dbReference>
<dbReference type="OrthoDB" id="9807426at2"/>
<keyword evidence="3" id="KW-0067">ATP-binding</keyword>
<reference evidence="6 7" key="1">
    <citation type="submission" date="2018-03" db="EMBL/GenBank/DDBJ databases">
        <title>Genome sequencing of Ottowia sp.</title>
        <authorList>
            <person name="Kim S.-J."/>
            <person name="Heo J."/>
            <person name="Kwon S.-W."/>
        </authorList>
    </citation>
    <scope>NUCLEOTIDE SEQUENCE [LARGE SCALE GENOMIC DNA]</scope>
    <source>
        <strain evidence="6 7">KADR8-3</strain>
    </source>
</reference>
<keyword evidence="6" id="KW-0808">Transferase</keyword>
<dbReference type="SUPFAM" id="SSF52210">
    <property type="entry name" value="Succinyl-CoA synthetase domains"/>
    <property type="match status" value="2"/>
</dbReference>
<keyword evidence="1" id="KW-0436">Ligase</keyword>
<dbReference type="SUPFAM" id="SSF55729">
    <property type="entry name" value="Acyl-CoA N-acyltransferases (Nat)"/>
    <property type="match status" value="1"/>
</dbReference>
<evidence type="ECO:0000313" key="6">
    <source>
        <dbReference type="EMBL" id="AVO33940.1"/>
    </source>
</evidence>
<dbReference type="Gene3D" id="3.30.470.20">
    <property type="entry name" value="ATP-grasp fold, B domain"/>
    <property type="match status" value="1"/>
</dbReference>